<dbReference type="AlphaFoldDB" id="A0A965ZGK1"/>
<keyword evidence="4" id="KW-0472">Membrane</keyword>
<dbReference type="EMBL" id="WWEO01000043">
    <property type="protein sequence ID" value="NCD70668.1"/>
    <property type="molecule type" value="Genomic_DNA"/>
</dbReference>
<dbReference type="InterPro" id="IPR027443">
    <property type="entry name" value="IPNS-like_sf"/>
</dbReference>
<dbReference type="PANTHER" id="PTHR46332">
    <property type="entry name" value="ASPARTATE BETA-HYDROXYLASE DOMAIN-CONTAINING PROTEIN 2"/>
    <property type="match status" value="1"/>
</dbReference>
<dbReference type="PANTHER" id="PTHR46332:SF5">
    <property type="entry name" value="ASPARTATE BETA-HYDROXYLASE DOMAIN CONTAINING 2"/>
    <property type="match status" value="1"/>
</dbReference>
<organism evidence="6 7">
    <name type="scientific">Mucilaginibacter agri</name>
    <dbReference type="NCBI Taxonomy" id="2695265"/>
    <lineage>
        <taxon>Bacteria</taxon>
        <taxon>Pseudomonadati</taxon>
        <taxon>Bacteroidota</taxon>
        <taxon>Sphingobacteriia</taxon>
        <taxon>Sphingobacteriales</taxon>
        <taxon>Sphingobacteriaceae</taxon>
        <taxon>Mucilaginibacter</taxon>
    </lineage>
</organism>
<reference evidence="6" key="1">
    <citation type="submission" date="2020-01" db="EMBL/GenBank/DDBJ databases">
        <authorList>
            <person name="Seo Y.L."/>
        </authorList>
    </citation>
    <scope>NUCLEOTIDE SEQUENCE</scope>
    <source>
        <strain evidence="6">R11</strain>
    </source>
</reference>
<comment type="caution">
    <text evidence="6">The sequence shown here is derived from an EMBL/GenBank/DDBJ whole genome shotgun (WGS) entry which is preliminary data.</text>
</comment>
<dbReference type="Proteomes" id="UP000638732">
    <property type="component" value="Unassembled WGS sequence"/>
</dbReference>
<dbReference type="Pfam" id="PF05118">
    <property type="entry name" value="Asp_Arg_Hydrox"/>
    <property type="match status" value="1"/>
</dbReference>
<keyword evidence="4" id="KW-0812">Transmembrane</keyword>
<evidence type="ECO:0000259" key="5">
    <source>
        <dbReference type="Pfam" id="PF05118"/>
    </source>
</evidence>
<dbReference type="Gene3D" id="2.60.120.330">
    <property type="entry name" value="B-lactam Antibiotic, Isopenicillin N Synthase, Chain"/>
    <property type="match status" value="1"/>
</dbReference>
<evidence type="ECO:0000313" key="6">
    <source>
        <dbReference type="EMBL" id="NCD70668.1"/>
    </source>
</evidence>
<keyword evidence="2" id="KW-0223">Dioxygenase</keyword>
<reference evidence="6" key="2">
    <citation type="submission" date="2020-10" db="EMBL/GenBank/DDBJ databases">
        <title>Mucilaginibacter sp. nov., isolated from soil.</title>
        <authorList>
            <person name="Jeon C.O."/>
        </authorList>
    </citation>
    <scope>NUCLEOTIDE SEQUENCE</scope>
    <source>
        <strain evidence="6">R11</strain>
    </source>
</reference>
<name>A0A965ZGK1_9SPHI</name>
<feature type="domain" description="Aspartyl/asparaginy/proline hydroxylase" evidence="5">
    <location>
        <begin position="69"/>
        <end position="222"/>
    </location>
</feature>
<proteinExistence type="inferred from homology"/>
<sequence>MKFIILYSLIIATIIVHYRGKVRYKFFRQLTDHSTFMAPINVPMYALSEVENKPYIKTDYFPELAALRANWETIRDEAILLEREELIKGSDKYNDIGFNSFFRRGWKRFYLKWYGNFHPSAEKYCPKTVELLKNTPHIKAAMFAVLPAGSQLMQHRDPYAGSLRYHLGLITPNSENCNIVVDGQSYAWKDGEDVMFDETYIHHAQNQTDIDRLILFCDVERPVKTMFGRGWNRFFGWFVMSAAASPNMGDDKTGNLNKIFKYVYSIRLVGKRLKAYNERLYYAVKYVLMFLIVYALFLRHVI</sequence>
<keyword evidence="7" id="KW-1185">Reference proteome</keyword>
<dbReference type="GO" id="GO:0051213">
    <property type="term" value="F:dioxygenase activity"/>
    <property type="evidence" value="ECO:0007669"/>
    <property type="project" value="UniProtKB-KW"/>
</dbReference>
<dbReference type="SUPFAM" id="SSF51197">
    <property type="entry name" value="Clavaminate synthase-like"/>
    <property type="match status" value="1"/>
</dbReference>
<feature type="transmembrane region" description="Helical" evidence="4">
    <location>
        <begin position="280"/>
        <end position="297"/>
    </location>
</feature>
<gene>
    <name evidence="6" type="ORF">GSY63_14970</name>
</gene>
<comment type="similarity">
    <text evidence="1">Belongs to the aspartyl/asparaginyl beta-hydroxylase family.</text>
</comment>
<evidence type="ECO:0000256" key="1">
    <source>
        <dbReference type="ARBA" id="ARBA00007730"/>
    </source>
</evidence>
<keyword evidence="3" id="KW-0560">Oxidoreductase</keyword>
<evidence type="ECO:0000256" key="3">
    <source>
        <dbReference type="ARBA" id="ARBA00023002"/>
    </source>
</evidence>
<evidence type="ECO:0000313" key="7">
    <source>
        <dbReference type="Proteomes" id="UP000638732"/>
    </source>
</evidence>
<dbReference type="InterPro" id="IPR051821">
    <property type="entry name" value="Asp/Asn_beta-hydroxylase"/>
</dbReference>
<keyword evidence="4" id="KW-1133">Transmembrane helix</keyword>
<accession>A0A965ZGK1</accession>
<evidence type="ECO:0000256" key="4">
    <source>
        <dbReference type="SAM" id="Phobius"/>
    </source>
</evidence>
<evidence type="ECO:0000256" key="2">
    <source>
        <dbReference type="ARBA" id="ARBA00022964"/>
    </source>
</evidence>
<protein>
    <submittedName>
        <fullName evidence="6">Lipid A hydroxylase LpxO</fullName>
    </submittedName>
</protein>
<dbReference type="InterPro" id="IPR007803">
    <property type="entry name" value="Asp/Arg/Pro-Hydrxlase"/>
</dbReference>